<dbReference type="AlphaFoldDB" id="A0A4Z0WG66"/>
<dbReference type="OrthoDB" id="9793918at2"/>
<dbReference type="RefSeq" id="WP_135481397.1">
    <property type="nucleotide sequence ID" value="NZ_SRMF01000001.1"/>
</dbReference>
<feature type="domain" description="Response regulatory" evidence="2">
    <location>
        <begin position="9"/>
        <end position="134"/>
    </location>
</feature>
<protein>
    <submittedName>
        <fullName evidence="3">Response regulator</fullName>
    </submittedName>
</protein>
<dbReference type="PROSITE" id="PS50110">
    <property type="entry name" value="RESPONSE_REGULATORY"/>
    <property type="match status" value="1"/>
</dbReference>
<dbReference type="PANTHER" id="PTHR44520">
    <property type="entry name" value="RESPONSE REGULATOR RCP1-RELATED"/>
    <property type="match status" value="1"/>
</dbReference>
<evidence type="ECO:0000313" key="3">
    <source>
        <dbReference type="EMBL" id="TGG95598.1"/>
    </source>
</evidence>
<dbReference type="CDD" id="cd17557">
    <property type="entry name" value="REC_Rcp-like"/>
    <property type="match status" value="1"/>
</dbReference>
<accession>A0A4Z0WG66</accession>
<dbReference type="EMBL" id="SRMF01000001">
    <property type="protein sequence ID" value="TGG95598.1"/>
    <property type="molecule type" value="Genomic_DNA"/>
</dbReference>
<dbReference type="PANTHER" id="PTHR44520:SF2">
    <property type="entry name" value="RESPONSE REGULATOR RCP1"/>
    <property type="match status" value="1"/>
</dbReference>
<name>A0A4Z0WG66_9GAMM</name>
<dbReference type="InterPro" id="IPR052893">
    <property type="entry name" value="TCS_response_regulator"/>
</dbReference>
<keyword evidence="4" id="KW-1185">Reference proteome</keyword>
<evidence type="ECO:0000313" key="4">
    <source>
        <dbReference type="Proteomes" id="UP000297475"/>
    </source>
</evidence>
<organism evidence="3 4">
    <name type="scientific">Natronospirillum operosum</name>
    <dbReference type="NCBI Taxonomy" id="2759953"/>
    <lineage>
        <taxon>Bacteria</taxon>
        <taxon>Pseudomonadati</taxon>
        <taxon>Pseudomonadota</taxon>
        <taxon>Gammaproteobacteria</taxon>
        <taxon>Oceanospirillales</taxon>
        <taxon>Natronospirillaceae</taxon>
        <taxon>Natronospirillum</taxon>
    </lineage>
</organism>
<dbReference type="SMART" id="SM00448">
    <property type="entry name" value="REC"/>
    <property type="match status" value="1"/>
</dbReference>
<dbReference type="Proteomes" id="UP000297475">
    <property type="component" value="Unassembled WGS sequence"/>
</dbReference>
<dbReference type="Pfam" id="PF00072">
    <property type="entry name" value="Response_reg"/>
    <property type="match status" value="1"/>
</dbReference>
<dbReference type="InterPro" id="IPR001789">
    <property type="entry name" value="Sig_transdc_resp-reg_receiver"/>
</dbReference>
<gene>
    <name evidence="3" type="ORF">E4656_04075</name>
</gene>
<dbReference type="SUPFAM" id="SSF52172">
    <property type="entry name" value="CheY-like"/>
    <property type="match status" value="1"/>
</dbReference>
<comment type="caution">
    <text evidence="3">The sequence shown here is derived from an EMBL/GenBank/DDBJ whole genome shotgun (WGS) entry which is preliminary data.</text>
</comment>
<dbReference type="Gene3D" id="3.40.50.2300">
    <property type="match status" value="1"/>
</dbReference>
<evidence type="ECO:0000259" key="2">
    <source>
        <dbReference type="PROSITE" id="PS50110"/>
    </source>
</evidence>
<feature type="modified residue" description="4-aspartylphosphate" evidence="1">
    <location>
        <position position="67"/>
    </location>
</feature>
<evidence type="ECO:0000256" key="1">
    <source>
        <dbReference type="PROSITE-ProRule" id="PRU00169"/>
    </source>
</evidence>
<sequence length="150" mass="17149">MKQQSRPIEILLVEDNPADVDLTLESFAEISTRNRLHPVKDGEEALRFLRQQGEYTNAVRPDMIMLDLNLPRMDGLEVLEIIKSDPELKTLPVLVLTSSHSQKDILASYSLHANCYLTKPLGLDRFYQIARAVESFWFDLVALPRTERPG</sequence>
<dbReference type="GO" id="GO:0000160">
    <property type="term" value="P:phosphorelay signal transduction system"/>
    <property type="evidence" value="ECO:0007669"/>
    <property type="project" value="InterPro"/>
</dbReference>
<keyword evidence="1" id="KW-0597">Phosphoprotein</keyword>
<reference evidence="3 4" key="1">
    <citation type="submission" date="2019-04" db="EMBL/GenBank/DDBJ databases">
        <title>Natronospirillum operosus gen. nov., sp. nov., a haloalkaliphilic satellite isolated from decaying biomass of laboratory culture of cyanobacterium Geitlerinema sp. and proposal of Natronospirillaceae fam. nov. and Saccharospirillaceae fam. nov.</title>
        <authorList>
            <person name="Kevbrin V."/>
            <person name="Boltyanskaya Y."/>
            <person name="Koziaeva V."/>
            <person name="Grouzdev D.S."/>
            <person name="Park M."/>
            <person name="Cho J."/>
        </authorList>
    </citation>
    <scope>NUCLEOTIDE SEQUENCE [LARGE SCALE GENOMIC DNA]</scope>
    <source>
        <strain evidence="3 4">G-116</strain>
    </source>
</reference>
<proteinExistence type="predicted"/>
<dbReference type="InterPro" id="IPR011006">
    <property type="entry name" value="CheY-like_superfamily"/>
</dbReference>